<feature type="transmembrane region" description="Helical" evidence="1">
    <location>
        <begin position="138"/>
        <end position="158"/>
    </location>
</feature>
<evidence type="ECO:0000256" key="1">
    <source>
        <dbReference type="SAM" id="Phobius"/>
    </source>
</evidence>
<dbReference type="Proteomes" id="UP000549517">
    <property type="component" value="Unassembled WGS sequence"/>
</dbReference>
<name>A0A849AMY7_9MICO</name>
<proteinExistence type="predicted"/>
<dbReference type="EMBL" id="JABEMC010000001">
    <property type="protein sequence ID" value="NNG77987.1"/>
    <property type="molecule type" value="Genomic_DNA"/>
</dbReference>
<feature type="transmembrane region" description="Helical" evidence="1">
    <location>
        <begin position="81"/>
        <end position="101"/>
    </location>
</feature>
<gene>
    <name evidence="2" type="ORF">HLA91_01150</name>
</gene>
<evidence type="ECO:0000313" key="3">
    <source>
        <dbReference type="Proteomes" id="UP000549517"/>
    </source>
</evidence>
<protein>
    <submittedName>
        <fullName evidence="2">Uncharacterized protein</fullName>
    </submittedName>
</protein>
<feature type="transmembrane region" description="Helical" evidence="1">
    <location>
        <begin position="107"/>
        <end position="126"/>
    </location>
</feature>
<reference evidence="2 3" key="1">
    <citation type="submission" date="2020-05" db="EMBL/GenBank/DDBJ databases">
        <title>MicrobeNet Type strains.</title>
        <authorList>
            <person name="Nicholson A.C."/>
        </authorList>
    </citation>
    <scope>NUCLEOTIDE SEQUENCE [LARGE SCALE GENOMIC DNA]</scope>
    <source>
        <strain evidence="2 3">CCUG 46604</strain>
    </source>
</reference>
<comment type="caution">
    <text evidence="2">The sequence shown here is derived from an EMBL/GenBank/DDBJ whole genome shotgun (WGS) entry which is preliminary data.</text>
</comment>
<keyword evidence="1" id="KW-0812">Transmembrane</keyword>
<dbReference type="AlphaFoldDB" id="A0A849AMY7"/>
<keyword evidence="1" id="KW-0472">Membrane</keyword>
<feature type="transmembrane region" description="Helical" evidence="1">
    <location>
        <begin position="48"/>
        <end position="69"/>
    </location>
</feature>
<evidence type="ECO:0000313" key="2">
    <source>
        <dbReference type="EMBL" id="NNG77987.1"/>
    </source>
</evidence>
<accession>A0A849AMY7</accession>
<sequence length="470" mass="51962">MPSMIIGAVAAFLLKAVFQLVKIRWPENYFDSSTRSTAWFTDSPIKVLLWRAVPFSLGGMVLVSVGIDVNLNNNILILSYLFFHLLTTNGVTLFRAVAVGVGVGGQVLYFAVTLICLGFISVLMIVGDDYARQFFPSWENLMSGVWTAILVGVGLAAYNVATRSSPEVPAPVLEPSNLKTPIYYIATICRFAYQNRVDPLLLLAIIEVEVQNRPSFARHAELFLCRIAPKCLRPLSLGVAQQPFPDLKNRRDFWSIKLRELDFRSIEILSSRLSGINPGDSRLVLGSFEVKAAANRINGSSEVINSVAETYRRLVDAEGALSEYVDLNPPDGDLDVNSRNLYQGFSMSDALTITSPWAIRFEDSVYVYFRVVGDQIEGVRLLAEDVVSGSIVRRWEFDSSHCDYIFGLYRISAVGSGVVLMIDTADGSSLEFDTSPVHYEPPLRLVYSASSDLVSLGYSLNAEGVSMRRG</sequence>
<keyword evidence="1" id="KW-1133">Transmembrane helix</keyword>
<organism evidence="2 3">
    <name type="scientific">Brevibacterium luteolum</name>
    <dbReference type="NCBI Taxonomy" id="199591"/>
    <lineage>
        <taxon>Bacteria</taxon>
        <taxon>Bacillati</taxon>
        <taxon>Actinomycetota</taxon>
        <taxon>Actinomycetes</taxon>
        <taxon>Micrococcales</taxon>
        <taxon>Brevibacteriaceae</taxon>
        <taxon>Brevibacterium</taxon>
    </lineage>
</organism>
<dbReference type="RefSeq" id="WP_170273190.1">
    <property type="nucleotide sequence ID" value="NZ_BAAAKH010000002.1"/>
</dbReference>